<keyword evidence="3" id="KW-0804">Transcription</keyword>
<dbReference type="Pfam" id="PF12833">
    <property type="entry name" value="HTH_18"/>
    <property type="match status" value="1"/>
</dbReference>
<dbReference type="InterPro" id="IPR037923">
    <property type="entry name" value="HTH-like"/>
</dbReference>
<dbReference type="InterPro" id="IPR009057">
    <property type="entry name" value="Homeodomain-like_sf"/>
</dbReference>
<dbReference type="SMART" id="SM00342">
    <property type="entry name" value="HTH_ARAC"/>
    <property type="match status" value="1"/>
</dbReference>
<evidence type="ECO:0000313" key="5">
    <source>
        <dbReference type="EMBL" id="EGD47862.1"/>
    </source>
</evidence>
<dbReference type="GO" id="GO:0043565">
    <property type="term" value="F:sequence-specific DNA binding"/>
    <property type="evidence" value="ECO:0007669"/>
    <property type="project" value="InterPro"/>
</dbReference>
<evidence type="ECO:0000256" key="1">
    <source>
        <dbReference type="ARBA" id="ARBA00023015"/>
    </source>
</evidence>
<dbReference type="eggNOG" id="COG2207">
    <property type="taxonomic scope" value="Bacteria"/>
</dbReference>
<dbReference type="InterPro" id="IPR018060">
    <property type="entry name" value="HTH_AraC"/>
</dbReference>
<dbReference type="SUPFAM" id="SSF51215">
    <property type="entry name" value="Regulatory protein AraC"/>
    <property type="match status" value="1"/>
</dbReference>
<accession>F1TCZ5</accession>
<sequence length="287" mass="33290">MSWKSGNFGFFGTDVIGEQSLSIKDLGLETRQKENYLFDNSTRDYHGYLFQYTLDGYGIYESRNTRYKLTKGRAFLISFPEESKYYLPSSEDAPEHSWTFFYIHFSGPAAAPFINRIRELTGSVMELGIDSLPISYFFELYNNLHSQRPLGRYMGSEWLYRFLIALLRNIEFPTARKASPHVAAAIEWINRNYSNQINLEEMCPEIGVTYSHLTRQFCKEKGISPVQYLTNLRLEHGMQLLLNTNLSIQKIAEACGFSCANYFTKVYKKAMHTTPVEYRNQHKLSGI</sequence>
<organism evidence="5 6">
    <name type="scientific">Ruminiclostridium papyrosolvens DSM 2782</name>
    <dbReference type="NCBI Taxonomy" id="588581"/>
    <lineage>
        <taxon>Bacteria</taxon>
        <taxon>Bacillati</taxon>
        <taxon>Bacillota</taxon>
        <taxon>Clostridia</taxon>
        <taxon>Eubacteriales</taxon>
        <taxon>Oscillospiraceae</taxon>
        <taxon>Ruminiclostridium</taxon>
    </lineage>
</organism>
<dbReference type="PROSITE" id="PS01124">
    <property type="entry name" value="HTH_ARAC_FAMILY_2"/>
    <property type="match status" value="1"/>
</dbReference>
<evidence type="ECO:0000259" key="4">
    <source>
        <dbReference type="PROSITE" id="PS01124"/>
    </source>
</evidence>
<keyword evidence="1" id="KW-0805">Transcription regulation</keyword>
<dbReference type="Proteomes" id="UP000003860">
    <property type="component" value="Unassembled WGS sequence"/>
</dbReference>
<dbReference type="RefSeq" id="WP_004619243.1">
    <property type="nucleotide sequence ID" value="NZ_ACXX02000006.1"/>
</dbReference>
<keyword evidence="2" id="KW-0238">DNA-binding</keyword>
<dbReference type="STRING" id="588581.Cpap_2265"/>
<evidence type="ECO:0000256" key="3">
    <source>
        <dbReference type="ARBA" id="ARBA00023163"/>
    </source>
</evidence>
<dbReference type="Gene3D" id="1.10.10.60">
    <property type="entry name" value="Homeodomain-like"/>
    <property type="match status" value="2"/>
</dbReference>
<feature type="domain" description="HTH araC/xylS-type" evidence="4">
    <location>
        <begin position="183"/>
        <end position="281"/>
    </location>
</feature>
<name>F1TCZ5_9FIRM</name>
<dbReference type="EMBL" id="ACXX02000006">
    <property type="protein sequence ID" value="EGD47862.1"/>
    <property type="molecule type" value="Genomic_DNA"/>
</dbReference>
<reference evidence="5" key="1">
    <citation type="submission" date="2009-07" db="EMBL/GenBank/DDBJ databases">
        <authorList>
            <consortium name="US DOE Joint Genome Institute (JGI-PGF)"/>
            <person name="Lucas S."/>
            <person name="Copeland A."/>
            <person name="Lapidus A."/>
            <person name="Glavina del Rio T."/>
            <person name="Tice H."/>
            <person name="Bruce D."/>
            <person name="Goodwin L."/>
            <person name="Pitluck S."/>
            <person name="Larimer F."/>
            <person name="Land M.L."/>
            <person name="Mouttaki H."/>
            <person name="He Z."/>
            <person name="Zhou J."/>
            <person name="Hemme C.L."/>
        </authorList>
    </citation>
    <scope>NUCLEOTIDE SEQUENCE</scope>
    <source>
        <strain evidence="5">DSM 2782</strain>
    </source>
</reference>
<dbReference type="PANTHER" id="PTHR43280">
    <property type="entry name" value="ARAC-FAMILY TRANSCRIPTIONAL REGULATOR"/>
    <property type="match status" value="1"/>
</dbReference>
<gene>
    <name evidence="5" type="ORF">Cpap_2265</name>
</gene>
<protein>
    <submittedName>
        <fullName evidence="5">Transcriptional regulator, AraC family</fullName>
    </submittedName>
</protein>
<dbReference type="SUPFAM" id="SSF46689">
    <property type="entry name" value="Homeodomain-like"/>
    <property type="match status" value="2"/>
</dbReference>
<dbReference type="OrthoDB" id="1975037at2"/>
<dbReference type="Gene3D" id="2.60.120.280">
    <property type="entry name" value="Regulatory protein AraC"/>
    <property type="match status" value="1"/>
</dbReference>
<evidence type="ECO:0000256" key="2">
    <source>
        <dbReference type="ARBA" id="ARBA00023125"/>
    </source>
</evidence>
<dbReference type="AlphaFoldDB" id="F1TCZ5"/>
<evidence type="ECO:0000313" key="6">
    <source>
        <dbReference type="Proteomes" id="UP000003860"/>
    </source>
</evidence>
<dbReference type="GO" id="GO:0003700">
    <property type="term" value="F:DNA-binding transcription factor activity"/>
    <property type="evidence" value="ECO:0007669"/>
    <property type="project" value="InterPro"/>
</dbReference>
<comment type="caution">
    <text evidence="5">The sequence shown here is derived from an EMBL/GenBank/DDBJ whole genome shotgun (WGS) entry which is preliminary data.</text>
</comment>
<proteinExistence type="predicted"/>
<reference evidence="5" key="2">
    <citation type="submission" date="2011-01" db="EMBL/GenBank/DDBJ databases">
        <title>The Non-contiguous Finished genome of Clostridium papyrosolvens.</title>
        <authorList>
            <person name="Lucas S."/>
            <person name="Copeland A."/>
            <person name="Lapidus A."/>
            <person name="Cheng J.-F."/>
            <person name="Goodwin L."/>
            <person name="Pitluck S."/>
            <person name="Misra M."/>
            <person name="Chertkov O."/>
            <person name="Detter J.C."/>
            <person name="Han C."/>
            <person name="Tapia R."/>
            <person name="Land M."/>
            <person name="Hauser L."/>
            <person name="Kyrpides N."/>
            <person name="Ivanova N."/>
            <person name="Pagani I."/>
            <person name="Mouttaki H."/>
            <person name="He Z."/>
            <person name="Zhou J."/>
            <person name="Hemme C.L."/>
            <person name="Woyke T."/>
        </authorList>
    </citation>
    <scope>NUCLEOTIDE SEQUENCE [LARGE SCALE GENOMIC DNA]</scope>
    <source>
        <strain evidence="5">DSM 2782</strain>
    </source>
</reference>
<dbReference type="Pfam" id="PF02311">
    <property type="entry name" value="AraC_binding"/>
    <property type="match status" value="1"/>
</dbReference>
<dbReference type="PANTHER" id="PTHR43280:SF30">
    <property type="entry name" value="MMSAB OPERON REGULATORY PROTEIN"/>
    <property type="match status" value="1"/>
</dbReference>
<dbReference type="InterPro" id="IPR003313">
    <property type="entry name" value="AraC-bd"/>
</dbReference>
<keyword evidence="6" id="KW-1185">Reference proteome</keyword>